<evidence type="ECO:0000256" key="2">
    <source>
        <dbReference type="PROSITE-ProRule" id="PRU01248"/>
    </source>
</evidence>
<sequence>MYKIDIFTALKELELSEKSRGLTQGTIKRNQGFVGRFLKHTYSNFNINYVDEIQLNHVKSFLVYVFEQGNKAAYVNTYRKAISAYFNYIEGEEYIQYYKNPMLRVPKMKEPEVLVFAWSDDDIKKIKSKQLAGI</sequence>
<evidence type="ECO:0000313" key="5">
    <source>
        <dbReference type="Proteomes" id="UP000664701"/>
    </source>
</evidence>
<organism evidence="4 5">
    <name type="scientific">Candidatus Enterococcus lowellii</name>
    <dbReference type="NCBI Taxonomy" id="2230877"/>
    <lineage>
        <taxon>Bacteria</taxon>
        <taxon>Bacillati</taxon>
        <taxon>Bacillota</taxon>
        <taxon>Bacilli</taxon>
        <taxon>Lactobacillales</taxon>
        <taxon>Enterococcaceae</taxon>
        <taxon>Enterococcus</taxon>
    </lineage>
</organism>
<keyword evidence="1 2" id="KW-0238">DNA-binding</keyword>
<dbReference type="Proteomes" id="UP000664701">
    <property type="component" value="Chromosome"/>
</dbReference>
<proteinExistence type="predicted"/>
<feature type="domain" description="Core-binding (CB)" evidence="3">
    <location>
        <begin position="1"/>
        <end position="90"/>
    </location>
</feature>
<protein>
    <recommendedName>
        <fullName evidence="3">Core-binding (CB) domain-containing protein</fullName>
    </recommendedName>
</protein>
<dbReference type="EMBL" id="CP147251">
    <property type="protein sequence ID" value="WYJ77363.1"/>
    <property type="molecule type" value="Genomic_DNA"/>
</dbReference>
<gene>
    <name evidence="4" type="ORF">DOK78_002001</name>
</gene>
<dbReference type="InterPro" id="IPR011010">
    <property type="entry name" value="DNA_brk_join_enz"/>
</dbReference>
<dbReference type="InterPro" id="IPR044068">
    <property type="entry name" value="CB"/>
</dbReference>
<dbReference type="InterPro" id="IPR010998">
    <property type="entry name" value="Integrase_recombinase_N"/>
</dbReference>
<dbReference type="PROSITE" id="PS51900">
    <property type="entry name" value="CB"/>
    <property type="match status" value="1"/>
</dbReference>
<reference evidence="4 5" key="1">
    <citation type="submission" date="2024-03" db="EMBL/GenBank/DDBJ databases">
        <title>The Genome Sequence of Enterococcus sp. DIV2402.</title>
        <authorList>
            <consortium name="The Broad Institute Genomics Platform"/>
            <consortium name="The Broad Institute Microbial Omics Core"/>
            <consortium name="The Broad Institute Genomic Center for Infectious Diseases"/>
            <person name="Earl A."/>
            <person name="Manson A."/>
            <person name="Gilmore M."/>
            <person name="Schwartman J."/>
            <person name="Shea T."/>
            <person name="Abouelleil A."/>
            <person name="Cao P."/>
            <person name="Chapman S."/>
            <person name="Cusick C."/>
            <person name="Young S."/>
            <person name="Neafsey D."/>
            <person name="Nusbaum C."/>
            <person name="Birren B."/>
        </authorList>
    </citation>
    <scope>NUCLEOTIDE SEQUENCE [LARGE SCALE GENOMIC DNA]</scope>
    <source>
        <strain evidence="4 5">DIV2402</strain>
    </source>
</reference>
<name>A0ABZ2SNK7_9ENTE</name>
<dbReference type="RefSeq" id="WP_207940496.1">
    <property type="nucleotide sequence ID" value="NZ_CP147251.1"/>
</dbReference>
<evidence type="ECO:0000259" key="3">
    <source>
        <dbReference type="PROSITE" id="PS51900"/>
    </source>
</evidence>
<keyword evidence="5" id="KW-1185">Reference proteome</keyword>
<dbReference type="Gene3D" id="1.10.150.130">
    <property type="match status" value="1"/>
</dbReference>
<dbReference type="SUPFAM" id="SSF56349">
    <property type="entry name" value="DNA breaking-rejoining enzymes"/>
    <property type="match status" value="1"/>
</dbReference>
<evidence type="ECO:0000256" key="1">
    <source>
        <dbReference type="ARBA" id="ARBA00023125"/>
    </source>
</evidence>
<accession>A0ABZ2SNK7</accession>
<evidence type="ECO:0000313" key="4">
    <source>
        <dbReference type="EMBL" id="WYJ77363.1"/>
    </source>
</evidence>